<protein>
    <submittedName>
        <fullName evidence="2">Uncharacterized protein</fullName>
    </submittedName>
</protein>
<keyword evidence="1" id="KW-0175">Coiled coil</keyword>
<feature type="coiled-coil region" evidence="1">
    <location>
        <begin position="366"/>
        <end position="393"/>
    </location>
</feature>
<comment type="caution">
    <text evidence="2">The sequence shown here is derived from an EMBL/GenBank/DDBJ whole genome shotgun (WGS) entry which is preliminary data.</text>
</comment>
<evidence type="ECO:0000256" key="1">
    <source>
        <dbReference type="SAM" id="Coils"/>
    </source>
</evidence>
<feature type="coiled-coil region" evidence="1">
    <location>
        <begin position="136"/>
        <end position="163"/>
    </location>
</feature>
<feature type="coiled-coil region" evidence="1">
    <location>
        <begin position="212"/>
        <end position="265"/>
    </location>
</feature>
<feature type="non-terminal residue" evidence="2">
    <location>
        <position position="994"/>
    </location>
</feature>
<reference evidence="2 3" key="1">
    <citation type="submission" date="2018-02" db="EMBL/GenBank/DDBJ databases">
        <title>Metagenomics reveals mixed infection of spiroplasma and phytoplasma in chicory.</title>
        <authorList>
            <person name="Polano C."/>
            <person name="Moruzzi S."/>
            <person name="Ermacora P."/>
            <person name="Ferrini F."/>
            <person name="Martini M."/>
            <person name="Firrao G."/>
        </authorList>
    </citation>
    <scope>NUCLEOTIDE SEQUENCE [LARGE SCALE GENOMIC DNA]</scope>
    <source>
        <strain evidence="2 3">ChiP</strain>
    </source>
</reference>
<keyword evidence="3" id="KW-1185">Reference proteome</keyword>
<evidence type="ECO:0000313" key="2">
    <source>
        <dbReference type="EMBL" id="PQP79873.1"/>
    </source>
</evidence>
<evidence type="ECO:0000313" key="3">
    <source>
        <dbReference type="Proteomes" id="UP000238672"/>
    </source>
</evidence>
<gene>
    <name evidence="2" type="ORF">C6B37_00630</name>
</gene>
<proteinExistence type="predicted"/>
<accession>A0A2S8NV65</accession>
<name>A0A2S8NV65_9MOLU</name>
<dbReference type="Proteomes" id="UP000238672">
    <property type="component" value="Unassembled WGS sequence"/>
</dbReference>
<dbReference type="EMBL" id="PUUG01000008">
    <property type="protein sequence ID" value="PQP79873.1"/>
    <property type="molecule type" value="Genomic_DNA"/>
</dbReference>
<feature type="coiled-coil region" evidence="1">
    <location>
        <begin position="685"/>
        <end position="719"/>
    </location>
</feature>
<feature type="coiled-coil region" evidence="1">
    <location>
        <begin position="857"/>
        <end position="924"/>
    </location>
</feature>
<dbReference type="AlphaFoldDB" id="A0A2S8NV65"/>
<sequence length="994" mass="122089">MPIQPIVPIQNNEELFTSKEILIQIKKIEKWLLEQHLFDDKNLLFSLMKTHNYFLSSQDKIISQNFSNLKTTSEQKIKKLTEMPPFVENIKHSDSMLLSITESVQEEKILIKDINKQITQSFLNKQKTHLKFENKINLIKKNIDNYLQKNILLEQNIKLEQQKNKESFLLKNQTLTQMIQKKKEHIRELFYNQNILLNKQIKQINLRHQNDLKKIENIYEQNLKQIKDTKKKNEQFISQKMTKINNVLQKKLNQHNQILEQEQIKFLQNQKLLKDKTRLFFQQKKLQMFFSFDFVEPKHKKNFLLLWNDIQKTVILNLTNLHIWRKKYIKIKLIYNRKIHWQLFEEQNAKSKICDLQIENNFFRNIKEQEIINNRQRQQIQHLQEQLKSLEINKKYKIMLLELKEEQQKNKNNFFQLKQQVHIESQLNDLFYNKEKFILEQEQIQKKTLIQKQLKIKKIKLKQELLQNIIVHCQQLIKLKQNLVKSKSERQHKLEQQQNIFEYHKQKFIKKTEEMQIIIKSHIELYYQKFILFTDELIKIINYLIQQHHMQEKMIHIFEKKIMDMFISQNFINHLNFFSESALEALKNLIQNFMDNAQEKQFYYHFLLQKKTFLLEKFIFQQNIYLHHLILKYYDQKMMLINNQLHKMKLKYNKNNSQIFLELENKIKKYEKFYTYLKKEAYEFQKKNIKQKQQYNQKIQNLKKQQNQMLQKHNKLQFKIFQICSNIANYQNKPSNYLNKFYLWFWKKKLLSCCSAMINNFILNGKKLKLQKLCVLKQLEKICNNNSAYQQNFLQQQKQKIIIWNLNNFLVIIEKMHMFEMENISNSYATMESQLHTEIHCVRQKINHQVRQTNYKNNLIEINLNDALEELEKELKQKINYNKIQKIQKTQKLMIRFSRQQELIQNVQKSLEKQKQILNIKQKQEQNMMLFFLKNIFLKYKKNHLILSNQIKQKDKKINFQINYIKFKNRIKNNISQISWFWKLKKEQCKLYHQ</sequence>
<organism evidence="2 3">
    <name type="scientific">Candidatus Phytoplasma phoenicium</name>
    <dbReference type="NCBI Taxonomy" id="198422"/>
    <lineage>
        <taxon>Bacteria</taxon>
        <taxon>Bacillati</taxon>
        <taxon>Mycoplasmatota</taxon>
        <taxon>Mollicutes</taxon>
        <taxon>Acholeplasmatales</taxon>
        <taxon>Acholeplasmataceae</taxon>
        <taxon>Candidatus Phytoplasma</taxon>
        <taxon>16SrIX (Pigeon pea witches'-broom group)</taxon>
    </lineage>
</organism>